<keyword evidence="2" id="KW-0479">Metal-binding</keyword>
<name>A0A366IHD7_9MICO</name>
<organism evidence="3 4">
    <name type="scientific">Brevibacterium celere</name>
    <dbReference type="NCBI Taxonomy" id="225845"/>
    <lineage>
        <taxon>Bacteria</taxon>
        <taxon>Bacillati</taxon>
        <taxon>Actinomycetota</taxon>
        <taxon>Actinomycetes</taxon>
        <taxon>Micrococcales</taxon>
        <taxon>Brevibacteriaceae</taxon>
        <taxon>Brevibacterium</taxon>
    </lineage>
</organism>
<dbReference type="Proteomes" id="UP000253509">
    <property type="component" value="Unassembled WGS sequence"/>
</dbReference>
<keyword evidence="2" id="KW-0560">Oxidoreductase</keyword>
<reference evidence="3 4" key="1">
    <citation type="submission" date="2018-06" db="EMBL/GenBank/DDBJ databases">
        <title>Freshwater and sediment microbial communities from various areas in North America, analyzing microbe dynamics in response to fracking.</title>
        <authorList>
            <person name="Lamendella R."/>
        </authorList>
    </citation>
    <scope>NUCLEOTIDE SEQUENCE [LARGE SCALE GENOMIC DNA]</scope>
    <source>
        <strain evidence="3 4">3b_TX</strain>
    </source>
</reference>
<dbReference type="Pfam" id="PF00067">
    <property type="entry name" value="p450"/>
    <property type="match status" value="1"/>
</dbReference>
<dbReference type="PRINTS" id="PR00359">
    <property type="entry name" value="BP450"/>
</dbReference>
<evidence type="ECO:0000313" key="4">
    <source>
        <dbReference type="Proteomes" id="UP000253509"/>
    </source>
</evidence>
<keyword evidence="2" id="KW-0349">Heme</keyword>
<keyword evidence="2" id="KW-0503">Monooxygenase</keyword>
<dbReference type="PANTHER" id="PTHR46696:SF1">
    <property type="entry name" value="CYTOCHROME P450 YJIB-RELATED"/>
    <property type="match status" value="1"/>
</dbReference>
<dbReference type="InterPro" id="IPR001128">
    <property type="entry name" value="Cyt_P450"/>
</dbReference>
<dbReference type="GO" id="GO:0004497">
    <property type="term" value="F:monooxygenase activity"/>
    <property type="evidence" value="ECO:0007669"/>
    <property type="project" value="UniProtKB-KW"/>
</dbReference>
<dbReference type="InterPro" id="IPR002397">
    <property type="entry name" value="Cyt_P450_B"/>
</dbReference>
<gene>
    <name evidence="3" type="ORF">DFO65_10674</name>
</gene>
<keyword evidence="4" id="KW-1185">Reference proteome</keyword>
<dbReference type="GO" id="GO:0016705">
    <property type="term" value="F:oxidoreductase activity, acting on paired donors, with incorporation or reduction of molecular oxygen"/>
    <property type="evidence" value="ECO:0007669"/>
    <property type="project" value="InterPro"/>
</dbReference>
<accession>A0A366IHD7</accession>
<dbReference type="SUPFAM" id="SSF48264">
    <property type="entry name" value="Cytochrome P450"/>
    <property type="match status" value="1"/>
</dbReference>
<dbReference type="PANTHER" id="PTHR46696">
    <property type="entry name" value="P450, PUTATIVE (EUROFUNG)-RELATED"/>
    <property type="match status" value="1"/>
</dbReference>
<proteinExistence type="inferred from homology"/>
<evidence type="ECO:0000256" key="2">
    <source>
        <dbReference type="RuleBase" id="RU000461"/>
    </source>
</evidence>
<dbReference type="EMBL" id="QNSB01000006">
    <property type="protein sequence ID" value="RBP71231.1"/>
    <property type="molecule type" value="Genomic_DNA"/>
</dbReference>
<dbReference type="AlphaFoldDB" id="A0A366IHD7"/>
<dbReference type="Gene3D" id="1.10.630.10">
    <property type="entry name" value="Cytochrome P450"/>
    <property type="match status" value="1"/>
</dbReference>
<dbReference type="GO" id="GO:0005506">
    <property type="term" value="F:iron ion binding"/>
    <property type="evidence" value="ECO:0007669"/>
    <property type="project" value="InterPro"/>
</dbReference>
<keyword evidence="2" id="KW-0408">Iron</keyword>
<dbReference type="InterPro" id="IPR036396">
    <property type="entry name" value="Cyt_P450_sf"/>
</dbReference>
<evidence type="ECO:0000256" key="1">
    <source>
        <dbReference type="ARBA" id="ARBA00010617"/>
    </source>
</evidence>
<dbReference type="InterPro" id="IPR017972">
    <property type="entry name" value="Cyt_P450_CS"/>
</dbReference>
<evidence type="ECO:0000313" key="3">
    <source>
        <dbReference type="EMBL" id="RBP71231.1"/>
    </source>
</evidence>
<protein>
    <submittedName>
        <fullName evidence="3">Cytochrome P450</fullName>
    </submittedName>
</protein>
<dbReference type="RefSeq" id="WP_245940608.1">
    <property type="nucleotide sequence ID" value="NZ_QNSB01000006.1"/>
</dbReference>
<sequence length="408" mass="44758">MAMNAPVAANPDLEVPVLDDDSYSAEILADPYPFFDRLRAAGPAVWLSAHGVHAFGRDAEVRAILEDHRTFISGAGVGIVNTHHHPPLRKPGILEVDPPIHTRMRAAMDGVIAPQRLRRRRKDFAAYAKEILDEVLSTNGGEFDAARLAEKYVLRVFGDAVGIPREGREENLLAQGAANFSTFGPQNEIARRWITSAEGTYDWVLENCARDVLDPAGMGAQIWEFADSGDIDADEATLLVRALLSAGLDTTIFAITNTLQVLSCHPEQYQRIHAEPRSVRFAIDEAFRFESPFQSFYRTTSRDTVIGGVELPADTKVLVFPGSANRDESKWGDDAHLYDVARDASGHLTFGMGIHQCVGQPISRMEMDALLSAFVTRIAMIEPTAEAQPLIHTTLRSCSSVPLRAIAA</sequence>
<dbReference type="PROSITE" id="PS00086">
    <property type="entry name" value="CYTOCHROME_P450"/>
    <property type="match status" value="1"/>
</dbReference>
<dbReference type="GO" id="GO:0020037">
    <property type="term" value="F:heme binding"/>
    <property type="evidence" value="ECO:0007669"/>
    <property type="project" value="InterPro"/>
</dbReference>
<comment type="similarity">
    <text evidence="1 2">Belongs to the cytochrome P450 family.</text>
</comment>
<comment type="caution">
    <text evidence="3">The sequence shown here is derived from an EMBL/GenBank/DDBJ whole genome shotgun (WGS) entry which is preliminary data.</text>
</comment>